<feature type="domain" description="Hemerythrin-like" evidence="1">
    <location>
        <begin position="14"/>
        <end position="138"/>
    </location>
</feature>
<keyword evidence="5" id="KW-1185">Reference proteome</keyword>
<proteinExistence type="predicted"/>
<dbReference type="Proteomes" id="UP001501427">
    <property type="component" value="Unassembled WGS sequence"/>
</dbReference>
<organism evidence="3 4">
    <name type="scientific">Actinomadura livida</name>
    <dbReference type="NCBI Taxonomy" id="79909"/>
    <lineage>
        <taxon>Bacteria</taxon>
        <taxon>Bacillati</taxon>
        <taxon>Actinomycetota</taxon>
        <taxon>Actinomycetes</taxon>
        <taxon>Streptosporangiales</taxon>
        <taxon>Thermomonosporaceae</taxon>
        <taxon>Actinomadura</taxon>
    </lineage>
</organism>
<comment type="caution">
    <text evidence="3">The sequence shown here is derived from an EMBL/GenBank/DDBJ whole genome shotgun (WGS) entry which is preliminary data.</text>
</comment>
<evidence type="ECO:0000313" key="5">
    <source>
        <dbReference type="Proteomes" id="UP001501427"/>
    </source>
</evidence>
<reference evidence="3 4" key="2">
    <citation type="submission" date="2020-08" db="EMBL/GenBank/DDBJ databases">
        <title>Sequencing the genomes of 1000 actinobacteria strains.</title>
        <authorList>
            <person name="Klenk H.-P."/>
        </authorList>
    </citation>
    <scope>NUCLEOTIDE SEQUENCE [LARGE SCALE GENOMIC DNA]</scope>
    <source>
        <strain evidence="3 4">DSM 44772</strain>
    </source>
</reference>
<reference evidence="2 5" key="1">
    <citation type="journal article" date="2019" name="Int. J. Syst. Evol. Microbiol.">
        <title>The Global Catalogue of Microorganisms (GCM) 10K type strain sequencing project: providing services to taxonomists for standard genome sequencing and annotation.</title>
        <authorList>
            <consortium name="The Broad Institute Genomics Platform"/>
            <consortium name="The Broad Institute Genome Sequencing Center for Infectious Disease"/>
            <person name="Wu L."/>
            <person name="Ma J."/>
        </authorList>
    </citation>
    <scope>NUCLEOTIDE SEQUENCE [LARGE SCALE GENOMIC DNA]</scope>
    <source>
        <strain evidence="2 5">JCM 10667</strain>
    </source>
</reference>
<name>A0A7W7MUZ4_9ACTN</name>
<reference evidence="2" key="3">
    <citation type="submission" date="2023-12" db="EMBL/GenBank/DDBJ databases">
        <authorList>
            <person name="Sun Q."/>
            <person name="Inoue M."/>
        </authorList>
    </citation>
    <scope>NUCLEOTIDE SEQUENCE</scope>
    <source>
        <strain evidence="2">JCM 10667</strain>
    </source>
</reference>
<evidence type="ECO:0000313" key="3">
    <source>
        <dbReference type="EMBL" id="MBB4772101.1"/>
    </source>
</evidence>
<evidence type="ECO:0000313" key="2">
    <source>
        <dbReference type="EMBL" id="GAA0582813.1"/>
    </source>
</evidence>
<dbReference type="AlphaFoldDB" id="A0A7W7MUZ4"/>
<dbReference type="EMBL" id="BAAAHD010000056">
    <property type="protein sequence ID" value="GAA0582813.1"/>
    <property type="molecule type" value="Genomic_DNA"/>
</dbReference>
<sequence length="156" mass="17383">MGEGEKTRLVAWSNELRRVHDRLREALKVTRHALAAGEQAESATRDLLLFCHGFCAALSAHHVGEDRDLFPAIAERHPELGETLRYLRQDHSMIEHLLTGLQAAAARAAPPAELDRHLEGLAAIMESHFRYEERRLLSVLETLALDADPDAVLGPL</sequence>
<dbReference type="Proteomes" id="UP000549343">
    <property type="component" value="Unassembled WGS sequence"/>
</dbReference>
<evidence type="ECO:0000313" key="4">
    <source>
        <dbReference type="Proteomes" id="UP000549343"/>
    </source>
</evidence>
<dbReference type="EMBL" id="JACHMV010000001">
    <property type="protein sequence ID" value="MBB4772101.1"/>
    <property type="molecule type" value="Genomic_DNA"/>
</dbReference>
<dbReference type="InterPro" id="IPR012312">
    <property type="entry name" value="Hemerythrin-like"/>
</dbReference>
<evidence type="ECO:0000259" key="1">
    <source>
        <dbReference type="Pfam" id="PF01814"/>
    </source>
</evidence>
<accession>A0A7W7MUZ4</accession>
<dbReference type="Pfam" id="PF01814">
    <property type="entry name" value="Hemerythrin"/>
    <property type="match status" value="1"/>
</dbReference>
<protein>
    <submittedName>
        <fullName evidence="3">Hemerythrin-like domain-containing protein</fullName>
    </submittedName>
</protein>
<dbReference type="RefSeq" id="WP_184879212.1">
    <property type="nucleotide sequence ID" value="NZ_BAAAHD010000056.1"/>
</dbReference>
<dbReference type="Gene3D" id="1.20.120.520">
    <property type="entry name" value="nmb1532 protein domain like"/>
    <property type="match status" value="1"/>
</dbReference>
<gene>
    <name evidence="3" type="ORF">F4557_000519</name>
    <name evidence="2" type="ORF">GCM10009546_51480</name>
</gene>